<feature type="domain" description="AN1-type" evidence="8">
    <location>
        <begin position="114"/>
        <end position="160"/>
    </location>
</feature>
<name>V4TKS6_CITCL</name>
<dbReference type="PANTHER" id="PTHR10634:SF22">
    <property type="entry name" value="ZINC FINGER A20 AND AN1 DOMAIN-CONTAINING STRESS-ASSOCIATED PROTEIN 5"/>
    <property type="match status" value="1"/>
</dbReference>
<dbReference type="PROSITE" id="PS51036">
    <property type="entry name" value="ZF_A20"/>
    <property type="match status" value="1"/>
</dbReference>
<dbReference type="Pfam" id="PF01754">
    <property type="entry name" value="zf-A20"/>
    <property type="match status" value="1"/>
</dbReference>
<dbReference type="OrthoDB" id="428577at2759"/>
<dbReference type="eggNOG" id="KOG3173">
    <property type="taxonomic scope" value="Eukaryota"/>
</dbReference>
<dbReference type="SMART" id="SM00154">
    <property type="entry name" value="ZnF_AN1"/>
    <property type="match status" value="1"/>
</dbReference>
<dbReference type="InParanoid" id="V4TKS6"/>
<feature type="region of interest" description="Disordered" evidence="6">
    <location>
        <begin position="82"/>
        <end position="108"/>
    </location>
</feature>
<evidence type="ECO:0008006" key="11">
    <source>
        <dbReference type="Google" id="ProtNLM"/>
    </source>
</evidence>
<dbReference type="FunFam" id="4.10.1110.10:FF:000001">
    <property type="entry name" value="Zinc finger AN1-type containing 6"/>
    <property type="match status" value="1"/>
</dbReference>
<dbReference type="InterPro" id="IPR002653">
    <property type="entry name" value="Znf_A20"/>
</dbReference>
<dbReference type="PANTHER" id="PTHR10634">
    <property type="entry name" value="AN1-TYPE ZINC FINGER PROTEIN"/>
    <property type="match status" value="1"/>
</dbReference>
<keyword evidence="2" id="KW-0479">Metal-binding</keyword>
<dbReference type="KEGG" id="cic:CICLE_v10032882mg"/>
<dbReference type="Gene3D" id="4.10.1110.10">
    <property type="entry name" value="AN1-like Zinc finger"/>
    <property type="match status" value="1"/>
</dbReference>
<dbReference type="Pfam" id="PF01428">
    <property type="entry name" value="zf-AN1"/>
    <property type="match status" value="1"/>
</dbReference>
<dbReference type="GO" id="GO:0016567">
    <property type="term" value="P:protein ubiquitination"/>
    <property type="evidence" value="ECO:0007669"/>
    <property type="project" value="TreeGrafter"/>
</dbReference>
<dbReference type="OMA" id="TITLCIN"/>
<dbReference type="PROSITE" id="PS51039">
    <property type="entry name" value="ZF_AN1"/>
    <property type="match status" value="1"/>
</dbReference>
<dbReference type="Gene3D" id="1.20.5.4770">
    <property type="match status" value="1"/>
</dbReference>
<comment type="function">
    <text evidence="1">May be involved in environmental stress response.</text>
</comment>
<proteinExistence type="predicted"/>
<evidence type="ECO:0000259" key="7">
    <source>
        <dbReference type="PROSITE" id="PS51036"/>
    </source>
</evidence>
<evidence type="ECO:0000256" key="6">
    <source>
        <dbReference type="SAM" id="MobiDB-lite"/>
    </source>
</evidence>
<evidence type="ECO:0000313" key="10">
    <source>
        <dbReference type="Proteomes" id="UP000030687"/>
    </source>
</evidence>
<dbReference type="InterPro" id="IPR050652">
    <property type="entry name" value="AN1_A20_ZnFinger"/>
</dbReference>
<keyword evidence="4" id="KW-0862">Zinc</keyword>
<dbReference type="FunCoup" id="V4TKS6">
    <property type="interactions" value="95"/>
</dbReference>
<dbReference type="InterPro" id="IPR000058">
    <property type="entry name" value="Znf_AN1"/>
</dbReference>
<dbReference type="EMBL" id="KI536726">
    <property type="protein sequence ID" value="ESR52225.1"/>
    <property type="molecule type" value="Genomic_DNA"/>
</dbReference>
<keyword evidence="3 5" id="KW-0863">Zinc-finger</keyword>
<dbReference type="GO" id="GO:0004842">
    <property type="term" value="F:ubiquitin-protein transferase activity"/>
    <property type="evidence" value="ECO:0007669"/>
    <property type="project" value="TreeGrafter"/>
</dbReference>
<feature type="compositionally biased region" description="Polar residues" evidence="6">
    <location>
        <begin position="87"/>
        <end position="101"/>
    </location>
</feature>
<evidence type="ECO:0000256" key="1">
    <source>
        <dbReference type="ARBA" id="ARBA00003732"/>
    </source>
</evidence>
<evidence type="ECO:0000256" key="3">
    <source>
        <dbReference type="ARBA" id="ARBA00022771"/>
    </source>
</evidence>
<dbReference type="FunFam" id="1.20.5.4770:FF:000006">
    <property type="entry name" value="Zinc finger A20 and AN1 domain-containing stress-associated protein 1"/>
    <property type="match status" value="1"/>
</dbReference>
<dbReference type="Gramene" id="ESR52225">
    <property type="protein sequence ID" value="ESR52225"/>
    <property type="gene ID" value="CICLE_v10032882mg"/>
</dbReference>
<gene>
    <name evidence="9" type="ORF">CICLE_v10032882mg</name>
</gene>
<dbReference type="AlphaFoldDB" id="V4TKS6"/>
<evidence type="ECO:0000313" key="9">
    <source>
        <dbReference type="EMBL" id="ESR52225.1"/>
    </source>
</evidence>
<dbReference type="SUPFAM" id="SSF118310">
    <property type="entry name" value="AN1-like Zinc finger"/>
    <property type="match status" value="1"/>
</dbReference>
<evidence type="ECO:0000256" key="5">
    <source>
        <dbReference type="PROSITE-ProRule" id="PRU00449"/>
    </source>
</evidence>
<organism evidence="9 10">
    <name type="scientific">Citrus clementina</name>
    <name type="common">Clementine</name>
    <name type="synonym">Citrus deliciosa x Citrus sinensis</name>
    <dbReference type="NCBI Taxonomy" id="85681"/>
    <lineage>
        <taxon>Eukaryota</taxon>
        <taxon>Viridiplantae</taxon>
        <taxon>Streptophyta</taxon>
        <taxon>Embryophyta</taxon>
        <taxon>Tracheophyta</taxon>
        <taxon>Spermatophyta</taxon>
        <taxon>Magnoliopsida</taxon>
        <taxon>eudicotyledons</taxon>
        <taxon>Gunneridae</taxon>
        <taxon>Pentapetalae</taxon>
        <taxon>rosids</taxon>
        <taxon>malvids</taxon>
        <taxon>Sapindales</taxon>
        <taxon>Rutaceae</taxon>
        <taxon>Aurantioideae</taxon>
        <taxon>Citrus</taxon>
    </lineage>
</organism>
<evidence type="ECO:0000259" key="8">
    <source>
        <dbReference type="PROSITE" id="PS51039"/>
    </source>
</evidence>
<reference evidence="9 10" key="1">
    <citation type="submission" date="2013-10" db="EMBL/GenBank/DDBJ databases">
        <authorList>
            <consortium name="International Citrus Genome Consortium"/>
            <person name="Jenkins J."/>
            <person name="Schmutz J."/>
            <person name="Prochnik S."/>
            <person name="Rokhsar D."/>
            <person name="Gmitter F."/>
            <person name="Ollitrault P."/>
            <person name="Machado M."/>
            <person name="Talon M."/>
            <person name="Wincker P."/>
            <person name="Jaillon O."/>
            <person name="Morgante M."/>
        </authorList>
    </citation>
    <scope>NUCLEOTIDE SEQUENCE</scope>
    <source>
        <strain evidence="10">cv. Clemenules</strain>
    </source>
</reference>
<keyword evidence="10" id="KW-1185">Reference proteome</keyword>
<sequence length="179" mass="19156">MAQKTEKEETEFKVPETLTLCVNNCGFTGNPATNNMCQKCFNATATTTASAVAGSSTSGGGGGGGSGVAIIKFSSEKSLRSRPIIRSGSSDAAGTTGQNQELTDRREKEANVEKRVVNRCSGCRRKVGLTGFRCRCGELFCGEHRYSDRHDCSYDYKSAGRDAIARENPVIKAAKIVRV</sequence>
<evidence type="ECO:0000256" key="2">
    <source>
        <dbReference type="ARBA" id="ARBA00022723"/>
    </source>
</evidence>
<dbReference type="SMART" id="SM00259">
    <property type="entry name" value="ZnF_A20"/>
    <property type="match status" value="1"/>
</dbReference>
<protein>
    <recommendedName>
        <fullName evidence="11">AN1-type domain-containing protein</fullName>
    </recommendedName>
</protein>
<dbReference type="GO" id="GO:0003677">
    <property type="term" value="F:DNA binding"/>
    <property type="evidence" value="ECO:0007669"/>
    <property type="project" value="InterPro"/>
</dbReference>
<dbReference type="InterPro" id="IPR035896">
    <property type="entry name" value="AN1-like_Znf"/>
</dbReference>
<dbReference type="SUPFAM" id="SSF57716">
    <property type="entry name" value="Glucocorticoid receptor-like (DNA-binding domain)"/>
    <property type="match status" value="1"/>
</dbReference>
<dbReference type="GO" id="GO:0008270">
    <property type="term" value="F:zinc ion binding"/>
    <property type="evidence" value="ECO:0007669"/>
    <property type="project" value="UniProtKB-KW"/>
</dbReference>
<feature type="domain" description="A20-type" evidence="7">
    <location>
        <begin position="15"/>
        <end position="49"/>
    </location>
</feature>
<accession>V4TKS6</accession>
<dbReference type="Proteomes" id="UP000030687">
    <property type="component" value="Unassembled WGS sequence"/>
</dbReference>
<evidence type="ECO:0000256" key="4">
    <source>
        <dbReference type="ARBA" id="ARBA00022833"/>
    </source>
</evidence>